<dbReference type="PRINTS" id="PR00738">
    <property type="entry name" value="GLHYDRLASE20"/>
</dbReference>
<comment type="caution">
    <text evidence="13">The sequence shown here is derived from an EMBL/GenBank/DDBJ whole genome shotgun (WGS) entry which is preliminary data.</text>
</comment>
<dbReference type="GO" id="GO:0016020">
    <property type="term" value="C:membrane"/>
    <property type="evidence" value="ECO:0007669"/>
    <property type="project" value="TreeGrafter"/>
</dbReference>
<dbReference type="PANTHER" id="PTHR22600">
    <property type="entry name" value="BETA-HEXOSAMINIDASE"/>
    <property type="match status" value="1"/>
</dbReference>
<dbReference type="Pfam" id="PF14845">
    <property type="entry name" value="Glycohydro_20b2"/>
    <property type="match status" value="1"/>
</dbReference>
<evidence type="ECO:0000313" key="14">
    <source>
        <dbReference type="Proteomes" id="UP000225706"/>
    </source>
</evidence>
<accession>A0A2B4S6E3</accession>
<dbReference type="EC" id="3.2.1.52" evidence="3"/>
<feature type="compositionally biased region" description="Polar residues" evidence="9">
    <location>
        <begin position="97"/>
        <end position="107"/>
    </location>
</feature>
<feature type="domain" description="MADF" evidence="11">
    <location>
        <begin position="18"/>
        <end position="61"/>
    </location>
</feature>
<keyword evidence="6" id="KW-0325">Glycoprotein</keyword>
<dbReference type="GO" id="GO:0005975">
    <property type="term" value="P:carbohydrate metabolic process"/>
    <property type="evidence" value="ECO:0007669"/>
    <property type="project" value="InterPro"/>
</dbReference>
<evidence type="ECO:0000259" key="10">
    <source>
        <dbReference type="Pfam" id="PF00728"/>
    </source>
</evidence>
<dbReference type="InterPro" id="IPR017853">
    <property type="entry name" value="GH"/>
</dbReference>
<reference evidence="14" key="1">
    <citation type="journal article" date="2017" name="bioRxiv">
        <title>Comparative analysis of the genomes of Stylophora pistillata and Acropora digitifera provides evidence for extensive differences between species of corals.</title>
        <authorList>
            <person name="Voolstra C.R."/>
            <person name="Li Y."/>
            <person name="Liew Y.J."/>
            <person name="Baumgarten S."/>
            <person name="Zoccola D."/>
            <person name="Flot J.-F."/>
            <person name="Tambutte S."/>
            <person name="Allemand D."/>
            <person name="Aranda M."/>
        </authorList>
    </citation>
    <scope>NUCLEOTIDE SEQUENCE [LARGE SCALE GENOMIC DNA]</scope>
</reference>
<sequence length="933" mass="106783">MAENSSILAEAVQEGKLAEFWPNYPCLYDVRCAAFKNRELRDKALQELAEKLGTTSSSYQCMVCILQDSCGSSINQSTEARLENDVDDDESEDDFFNPSTPSSPTNQTKEDGEQVSARSTSEPLRKPTKPRRKQAEEEHQLIKNLSQSITNKNKRKRANRENDTILEAFGNYVAKALSELDSQTSHFAQNKISSIIFQAQAGLPTQEMQTQTMMQVQPQRNYFHPIMQPGMSTSPSPPIYGQNSVSYRENSISYRENSVSYRENSVSYRENSVSYRENSVSYRENSVSYRENSVSYRENSVSYRENSVSYRENSVSYRENSVSYRENSVSYRENSLSYRETPQIVVKSMKNDWPKMRPKGTPCFIDTNWKSLILRCAESAILRVARLSDPLAYGGLGWELQELQVEDYVKGSVWPKPQGETPSGAVYKLAPGNFQFSITGESSDVLQEAVKRYKVLTFPDNVSESKKNFSQITKLTVDVLKDYENLTLDSDESYKLEVKAPTSSLTAATVWGALRGLETFSQIVHQDPDGFYFANGTQIVDYPRFHHRGFMIDTSRHYLNLSVIFKFMDAMSYGKFNVLHWHVVDDQSFPFSSKTFPQLSGMGAFNNQTHIYTEDDVSKILEYARMRGIRVVPEFDTPGHTFSWRSIPDLLTPCYKEGKPSGSYGPINPIVEANYNFLNKFFQEVAERFPDKYVHLGGDEVPFGCWQSNPEITEWMTKMGYGKNYYLLEQYYEQKLLKIVGSLEKDYIVWQEVIDNNVQVLPNTVVNVWKSSPSWPSEMAKVTGKGLKAILSSCWYLNYISYGIDWHKYYQCDPQNFKEEYQHVAVQELASGKQKEGEFELGNVAIAGTEAQMELVMGGTGCMWGEFVDGTNILPRTWPRALAIAERLWSSKLVTDLTDADNRLWEHRCRYLRRGIPAEPGVEAKYCRHEWNV</sequence>
<proteinExistence type="inferred from homology"/>
<dbReference type="InterPro" id="IPR011049">
    <property type="entry name" value="Serralysin-like_metalloprot_C"/>
</dbReference>
<dbReference type="SUPFAM" id="SSF55545">
    <property type="entry name" value="beta-N-acetylhexosaminidase-like domain"/>
    <property type="match status" value="1"/>
</dbReference>
<evidence type="ECO:0000256" key="8">
    <source>
        <dbReference type="PIRSR" id="PIRSR625705-1"/>
    </source>
</evidence>
<dbReference type="Pfam" id="PF10545">
    <property type="entry name" value="MADF_DNA_bdg"/>
    <property type="match status" value="1"/>
</dbReference>
<keyword evidence="7" id="KW-0326">Glycosidase</keyword>
<dbReference type="EMBL" id="LSMT01000178">
    <property type="protein sequence ID" value="PFX24370.1"/>
    <property type="molecule type" value="Genomic_DNA"/>
</dbReference>
<dbReference type="InterPro" id="IPR029019">
    <property type="entry name" value="HEX_eukaryotic_N"/>
</dbReference>
<keyword evidence="4" id="KW-0732">Signal</keyword>
<evidence type="ECO:0000256" key="3">
    <source>
        <dbReference type="ARBA" id="ARBA00012663"/>
    </source>
</evidence>
<name>A0A2B4S6E3_STYPI</name>
<protein>
    <recommendedName>
        <fullName evidence="3">beta-N-acetylhexosaminidase</fullName>
        <ecNumber evidence="3">3.2.1.52</ecNumber>
    </recommendedName>
</protein>
<dbReference type="Proteomes" id="UP000225706">
    <property type="component" value="Unassembled WGS sequence"/>
</dbReference>
<dbReference type="Gene3D" id="3.30.379.10">
    <property type="entry name" value="Chitobiase/beta-hexosaminidase domain 2-like"/>
    <property type="match status" value="1"/>
</dbReference>
<dbReference type="Pfam" id="PF00728">
    <property type="entry name" value="Glyco_hydro_20"/>
    <property type="match status" value="1"/>
</dbReference>
<dbReference type="SUPFAM" id="SSF51445">
    <property type="entry name" value="(Trans)glycosidases"/>
    <property type="match status" value="1"/>
</dbReference>
<dbReference type="InterPro" id="IPR029018">
    <property type="entry name" value="Hex-like_dom2"/>
</dbReference>
<feature type="active site" description="Proton donor" evidence="8">
    <location>
        <position position="700"/>
    </location>
</feature>
<evidence type="ECO:0000256" key="4">
    <source>
        <dbReference type="ARBA" id="ARBA00022729"/>
    </source>
</evidence>
<evidence type="ECO:0000256" key="5">
    <source>
        <dbReference type="ARBA" id="ARBA00022801"/>
    </source>
</evidence>
<evidence type="ECO:0000259" key="12">
    <source>
        <dbReference type="Pfam" id="PF14845"/>
    </source>
</evidence>
<dbReference type="InterPro" id="IPR025705">
    <property type="entry name" value="Beta_hexosaminidase_sua/sub"/>
</dbReference>
<dbReference type="GO" id="GO:0004563">
    <property type="term" value="F:beta-N-acetylhexosaminidase activity"/>
    <property type="evidence" value="ECO:0007669"/>
    <property type="project" value="UniProtKB-EC"/>
</dbReference>
<dbReference type="GO" id="GO:0030203">
    <property type="term" value="P:glycosaminoglycan metabolic process"/>
    <property type="evidence" value="ECO:0007669"/>
    <property type="project" value="TreeGrafter"/>
</dbReference>
<feature type="region of interest" description="Disordered" evidence="9">
    <location>
        <begin position="77"/>
        <end position="158"/>
    </location>
</feature>
<evidence type="ECO:0000256" key="7">
    <source>
        <dbReference type="ARBA" id="ARBA00023295"/>
    </source>
</evidence>
<evidence type="ECO:0000256" key="6">
    <source>
        <dbReference type="ARBA" id="ARBA00023180"/>
    </source>
</evidence>
<comment type="similarity">
    <text evidence="2">Belongs to the glycosyl hydrolase 20 family.</text>
</comment>
<gene>
    <name evidence="13" type="primary">HEXB</name>
    <name evidence="13" type="ORF">AWC38_SpisGene11012</name>
</gene>
<dbReference type="GO" id="GO:0006689">
    <property type="term" value="P:ganglioside catabolic process"/>
    <property type="evidence" value="ECO:0007669"/>
    <property type="project" value="TreeGrafter"/>
</dbReference>
<dbReference type="AlphaFoldDB" id="A0A2B4S6E3"/>
<keyword evidence="14" id="KW-1185">Reference proteome</keyword>
<evidence type="ECO:0000313" key="13">
    <source>
        <dbReference type="EMBL" id="PFX24370.1"/>
    </source>
</evidence>
<evidence type="ECO:0000259" key="11">
    <source>
        <dbReference type="Pfam" id="PF10545"/>
    </source>
</evidence>
<dbReference type="GO" id="GO:0005764">
    <property type="term" value="C:lysosome"/>
    <property type="evidence" value="ECO:0007669"/>
    <property type="project" value="TreeGrafter"/>
</dbReference>
<dbReference type="InterPro" id="IPR015883">
    <property type="entry name" value="Glyco_hydro_20_cat"/>
</dbReference>
<comment type="catalytic activity">
    <reaction evidence="1">
        <text>Hydrolysis of terminal non-reducing N-acetyl-D-hexosamine residues in N-acetyl-beta-D-hexosaminides.</text>
        <dbReference type="EC" id="3.2.1.52"/>
    </reaction>
</comment>
<dbReference type="STRING" id="50429.A0A2B4S6E3"/>
<dbReference type="FunFam" id="3.20.20.80:FF:000063">
    <property type="entry name" value="Beta-hexosaminidase"/>
    <property type="match status" value="1"/>
</dbReference>
<evidence type="ECO:0000256" key="9">
    <source>
        <dbReference type="SAM" id="MobiDB-lite"/>
    </source>
</evidence>
<feature type="domain" description="Beta-hexosaminidase eukaryotic type N-terminal" evidence="12">
    <location>
        <begin position="413"/>
        <end position="523"/>
    </location>
</feature>
<dbReference type="Gene3D" id="3.20.20.80">
    <property type="entry name" value="Glycosidases"/>
    <property type="match status" value="1"/>
</dbReference>
<dbReference type="CDD" id="cd06562">
    <property type="entry name" value="GH20_HexA_HexB-like"/>
    <property type="match status" value="1"/>
</dbReference>
<feature type="compositionally biased region" description="Acidic residues" evidence="9">
    <location>
        <begin position="85"/>
        <end position="95"/>
    </location>
</feature>
<dbReference type="InterPro" id="IPR006578">
    <property type="entry name" value="MADF-dom"/>
</dbReference>
<dbReference type="OrthoDB" id="428480at2759"/>
<evidence type="ECO:0000256" key="1">
    <source>
        <dbReference type="ARBA" id="ARBA00001231"/>
    </source>
</evidence>
<keyword evidence="5" id="KW-0378">Hydrolase</keyword>
<organism evidence="13 14">
    <name type="scientific">Stylophora pistillata</name>
    <name type="common">Smooth cauliflower coral</name>
    <dbReference type="NCBI Taxonomy" id="50429"/>
    <lineage>
        <taxon>Eukaryota</taxon>
        <taxon>Metazoa</taxon>
        <taxon>Cnidaria</taxon>
        <taxon>Anthozoa</taxon>
        <taxon>Hexacorallia</taxon>
        <taxon>Scleractinia</taxon>
        <taxon>Astrocoeniina</taxon>
        <taxon>Pocilloporidae</taxon>
        <taxon>Stylophora</taxon>
    </lineage>
</organism>
<dbReference type="Gene3D" id="2.150.10.10">
    <property type="entry name" value="Serralysin-like metalloprotease, C-terminal"/>
    <property type="match status" value="1"/>
</dbReference>
<dbReference type="PANTHER" id="PTHR22600:SF21">
    <property type="entry name" value="BETA-HEXOSAMINIDASE A"/>
    <property type="match status" value="1"/>
</dbReference>
<feature type="domain" description="Glycoside hydrolase family 20 catalytic" evidence="10">
    <location>
        <begin position="545"/>
        <end position="891"/>
    </location>
</feature>
<evidence type="ECO:0000256" key="2">
    <source>
        <dbReference type="ARBA" id="ARBA00006285"/>
    </source>
</evidence>